<accession>A0A1R3GGK4</accession>
<evidence type="ECO:0000256" key="1">
    <source>
        <dbReference type="SAM" id="Phobius"/>
    </source>
</evidence>
<organism evidence="2 3">
    <name type="scientific">Corchorus capsularis</name>
    <name type="common">Jute</name>
    <dbReference type="NCBI Taxonomy" id="210143"/>
    <lineage>
        <taxon>Eukaryota</taxon>
        <taxon>Viridiplantae</taxon>
        <taxon>Streptophyta</taxon>
        <taxon>Embryophyta</taxon>
        <taxon>Tracheophyta</taxon>
        <taxon>Spermatophyta</taxon>
        <taxon>Magnoliopsida</taxon>
        <taxon>eudicotyledons</taxon>
        <taxon>Gunneridae</taxon>
        <taxon>Pentapetalae</taxon>
        <taxon>rosids</taxon>
        <taxon>malvids</taxon>
        <taxon>Malvales</taxon>
        <taxon>Malvaceae</taxon>
        <taxon>Grewioideae</taxon>
        <taxon>Apeibeae</taxon>
        <taxon>Corchorus</taxon>
    </lineage>
</organism>
<dbReference type="EMBL" id="AWWV01014410">
    <property type="protein sequence ID" value="OMO57191.1"/>
    <property type="molecule type" value="Genomic_DNA"/>
</dbReference>
<gene>
    <name evidence="2" type="ORF">CCACVL1_25931</name>
</gene>
<evidence type="ECO:0000313" key="2">
    <source>
        <dbReference type="EMBL" id="OMO57191.1"/>
    </source>
</evidence>
<comment type="caution">
    <text evidence="2">The sequence shown here is derived from an EMBL/GenBank/DDBJ whole genome shotgun (WGS) entry which is preliminary data.</text>
</comment>
<dbReference type="Gramene" id="OMO57191">
    <property type="protein sequence ID" value="OMO57191"/>
    <property type="gene ID" value="CCACVL1_25931"/>
</dbReference>
<feature type="transmembrane region" description="Helical" evidence="1">
    <location>
        <begin position="12"/>
        <end position="29"/>
    </location>
</feature>
<protein>
    <submittedName>
        <fullName evidence="2">Auxin-induced protein 5NG4-like protein</fullName>
    </submittedName>
</protein>
<keyword evidence="1" id="KW-0472">Membrane</keyword>
<feature type="transmembrane region" description="Helical" evidence="1">
    <location>
        <begin position="66"/>
        <end position="87"/>
    </location>
</feature>
<dbReference type="STRING" id="210143.A0A1R3GGK4"/>
<reference evidence="2 3" key="1">
    <citation type="submission" date="2013-09" db="EMBL/GenBank/DDBJ databases">
        <title>Corchorus capsularis genome sequencing.</title>
        <authorList>
            <person name="Alam M."/>
            <person name="Haque M.S."/>
            <person name="Islam M.S."/>
            <person name="Emdad E.M."/>
            <person name="Islam M.M."/>
            <person name="Ahmed B."/>
            <person name="Halim A."/>
            <person name="Hossen Q.M.M."/>
            <person name="Hossain M.Z."/>
            <person name="Ahmed R."/>
            <person name="Khan M.M."/>
            <person name="Islam R."/>
            <person name="Rashid M.M."/>
            <person name="Khan S.A."/>
            <person name="Rahman M.S."/>
            <person name="Alam M."/>
        </authorList>
    </citation>
    <scope>NUCLEOTIDE SEQUENCE [LARGE SCALE GENOMIC DNA]</scope>
    <source>
        <strain evidence="3">cv. CVL-1</strain>
        <tissue evidence="2">Whole seedling</tissue>
    </source>
</reference>
<dbReference type="Proteomes" id="UP000188268">
    <property type="component" value="Unassembled WGS sequence"/>
</dbReference>
<keyword evidence="1" id="KW-0812">Transmembrane</keyword>
<evidence type="ECO:0000313" key="3">
    <source>
        <dbReference type="Proteomes" id="UP000188268"/>
    </source>
</evidence>
<proteinExistence type="predicted"/>
<keyword evidence="1" id="KW-1133">Transmembrane helix</keyword>
<dbReference type="OrthoDB" id="1002633at2759"/>
<name>A0A1R3GGK4_COCAP</name>
<keyword evidence="3" id="KW-1185">Reference proteome</keyword>
<dbReference type="OMA" id="PNITWAF"/>
<sequence>MAFNAGCSLRVLVVYRFITTSVFILPFAVRIDGPPLTWPIGGLALLARVLRGALGQNLFATSFGLLPYVAAISNISPAITYLLALIFRFNPSRATPRIA</sequence>
<dbReference type="AlphaFoldDB" id="A0A1R3GGK4"/>